<protein>
    <submittedName>
        <fullName evidence="2">Uncharacterized protein</fullName>
    </submittedName>
</protein>
<reference evidence="2" key="1">
    <citation type="journal article" date="2024" name="Int. J. Syst. Evol. Microbiol.">
        <title>Polycladomyces zharkentensis sp. nov., a novel thermophilic cellulose- and starch-degrading member of the Bacillota from a geothermal aquifer in Kazakhstan.</title>
        <authorList>
            <person name="Mashzhan A."/>
            <person name="Kistaubayeva A."/>
            <person name="Javier-Lopez R."/>
            <person name="Bissenova U."/>
            <person name="Bissenbay A."/>
            <person name="Birkeland N.K."/>
        </authorList>
    </citation>
    <scope>NUCLEOTIDE SEQUENCE</scope>
    <source>
        <strain evidence="2">ZKZ2T</strain>
    </source>
</reference>
<feature type="transmembrane region" description="Helical" evidence="1">
    <location>
        <begin position="69"/>
        <end position="91"/>
    </location>
</feature>
<feature type="transmembrane region" description="Helical" evidence="1">
    <location>
        <begin position="42"/>
        <end position="62"/>
    </location>
</feature>
<keyword evidence="3" id="KW-1185">Reference proteome</keyword>
<name>A0ABS2WEB1_9BACL</name>
<evidence type="ECO:0000313" key="3">
    <source>
        <dbReference type="Proteomes" id="UP001177120"/>
    </source>
</evidence>
<dbReference type="EMBL" id="JAFHAP010000001">
    <property type="protein sequence ID" value="MBN2907916.1"/>
    <property type="molecule type" value="Genomic_DNA"/>
</dbReference>
<keyword evidence="1" id="KW-1133">Transmembrane helix</keyword>
<keyword evidence="1" id="KW-0812">Transmembrane</keyword>
<gene>
    <name evidence="2" type="ORF">JQC72_00075</name>
</gene>
<accession>A0ABS2WEB1</accession>
<dbReference type="Proteomes" id="UP001177120">
    <property type="component" value="Unassembled WGS sequence"/>
</dbReference>
<sequence>MMEDRNRSARFGYACFVTVTGVVLGLWGTWSDLDPRAPRFLPLFLTECAVLQVVLTLPPILARLPAVQSLTLSGAFATGIFAIFIDTYHWFIPSFLIMTGGYYAVEQTNTSSAR</sequence>
<evidence type="ECO:0000313" key="2">
    <source>
        <dbReference type="EMBL" id="MBN2907916.1"/>
    </source>
</evidence>
<comment type="caution">
    <text evidence="2">The sequence shown here is derived from an EMBL/GenBank/DDBJ whole genome shotgun (WGS) entry which is preliminary data.</text>
</comment>
<keyword evidence="1" id="KW-0472">Membrane</keyword>
<organism evidence="2 3">
    <name type="scientific">Polycladomyces zharkentensis</name>
    <dbReference type="NCBI Taxonomy" id="2807616"/>
    <lineage>
        <taxon>Bacteria</taxon>
        <taxon>Bacillati</taxon>
        <taxon>Bacillota</taxon>
        <taxon>Bacilli</taxon>
        <taxon>Bacillales</taxon>
        <taxon>Thermoactinomycetaceae</taxon>
        <taxon>Polycladomyces</taxon>
    </lineage>
</organism>
<feature type="transmembrane region" description="Helical" evidence="1">
    <location>
        <begin position="12"/>
        <end position="30"/>
    </location>
</feature>
<evidence type="ECO:0000256" key="1">
    <source>
        <dbReference type="SAM" id="Phobius"/>
    </source>
</evidence>
<proteinExistence type="predicted"/>
<dbReference type="RefSeq" id="WP_205492081.1">
    <property type="nucleotide sequence ID" value="NZ_JAFHAP010000001.1"/>
</dbReference>